<protein>
    <submittedName>
        <fullName evidence="1">Uncharacterized protein</fullName>
    </submittedName>
</protein>
<keyword evidence="2" id="KW-1185">Reference proteome</keyword>
<dbReference type="Proteomes" id="UP000297910">
    <property type="component" value="Unassembled WGS sequence"/>
</dbReference>
<accession>A0A4Z1FEN2</accession>
<name>A0A4Z1FEN2_9HELO</name>
<proteinExistence type="predicted"/>
<reference evidence="1 2" key="1">
    <citation type="submission" date="2017-12" db="EMBL/GenBank/DDBJ databases">
        <title>Comparative genomics of Botrytis spp.</title>
        <authorList>
            <person name="Valero-Jimenez C.A."/>
            <person name="Tapia P."/>
            <person name="Veloso J."/>
            <person name="Silva-Moreno E."/>
            <person name="Staats M."/>
            <person name="Valdes J.H."/>
            <person name="Van Kan J.A.L."/>
        </authorList>
    </citation>
    <scope>NUCLEOTIDE SEQUENCE [LARGE SCALE GENOMIC DNA]</scope>
    <source>
        <strain evidence="1 2">Bp0003</strain>
    </source>
</reference>
<gene>
    <name evidence="1" type="ORF">BPAE_0235g00020</name>
</gene>
<evidence type="ECO:0000313" key="2">
    <source>
        <dbReference type="Proteomes" id="UP000297910"/>
    </source>
</evidence>
<comment type="caution">
    <text evidence="1">The sequence shown here is derived from an EMBL/GenBank/DDBJ whole genome shotgun (WGS) entry which is preliminary data.</text>
</comment>
<dbReference type="AlphaFoldDB" id="A0A4Z1FEN2"/>
<evidence type="ECO:0000313" key="1">
    <source>
        <dbReference type="EMBL" id="TGO21173.1"/>
    </source>
</evidence>
<sequence length="62" mass="7073">MILEGFLIGVERSRSACGIVDGIMKYGILLTMDWTMDWTMDGWYELDFGGLWRERSPGILIG</sequence>
<dbReference type="EMBL" id="PQXI01000234">
    <property type="protein sequence ID" value="TGO21173.1"/>
    <property type="molecule type" value="Genomic_DNA"/>
</dbReference>
<organism evidence="1 2">
    <name type="scientific">Botrytis paeoniae</name>
    <dbReference type="NCBI Taxonomy" id="278948"/>
    <lineage>
        <taxon>Eukaryota</taxon>
        <taxon>Fungi</taxon>
        <taxon>Dikarya</taxon>
        <taxon>Ascomycota</taxon>
        <taxon>Pezizomycotina</taxon>
        <taxon>Leotiomycetes</taxon>
        <taxon>Helotiales</taxon>
        <taxon>Sclerotiniaceae</taxon>
        <taxon>Botrytis</taxon>
    </lineage>
</organism>